<feature type="domain" description="Histidine kinase" evidence="6">
    <location>
        <begin position="319"/>
        <end position="412"/>
    </location>
</feature>
<feature type="transmembrane region" description="Helical" evidence="5">
    <location>
        <begin position="65"/>
        <end position="95"/>
    </location>
</feature>
<keyword evidence="5" id="KW-1133">Transmembrane helix</keyword>
<dbReference type="EMBL" id="CP041765">
    <property type="protein sequence ID" value="QDQ98098.1"/>
    <property type="molecule type" value="Genomic_DNA"/>
</dbReference>
<sequence>MLLAGHVLFTVLLVIGTVRAVAGGPLTATGPVAPLVLAVITAAWYGAGAARVAGDAADRRSHAWLAGLLLLWLALVGVSGEFIWLAFLLAMLVWHLVPARVAAPVDIGVAVVAVVGFAWHQGEVQAGAVIGPAVGIASAVVMTEIYHRLRAQSEERRRLLEQLVRTQAALADRERAAGRLAEREHLAREIHDTVGQSLSSVILLLRAALADTALTGAADDHPDGRTPAPPSSAAPDPDGAQRAHHAHRIQLQTALDSTLAALGETRRLVRGLDPESIEKHGLRTALEALAVENRAMGVRTTFTEHGAPHPLPRRSEVALLRAAQEAVTNTRKHADADSVAITLTHQEDETSVDIVDNGRGFDAHAPLPPQLDGSGYGLAAMRARIGECDGDVVVESGDGHGTAVRATVPTIASARTGEDA</sequence>
<keyword evidence="1" id="KW-0808">Transferase</keyword>
<evidence type="ECO:0000259" key="6">
    <source>
        <dbReference type="PROSITE" id="PS50109"/>
    </source>
</evidence>
<dbReference type="GO" id="GO:0046983">
    <property type="term" value="F:protein dimerization activity"/>
    <property type="evidence" value="ECO:0007669"/>
    <property type="project" value="InterPro"/>
</dbReference>
<organism evidence="7 8">
    <name type="scientific">Tomitella fengzijianii</name>
    <dbReference type="NCBI Taxonomy" id="2597660"/>
    <lineage>
        <taxon>Bacteria</taxon>
        <taxon>Bacillati</taxon>
        <taxon>Actinomycetota</taxon>
        <taxon>Actinomycetes</taxon>
        <taxon>Mycobacteriales</taxon>
        <taxon>Tomitella</taxon>
    </lineage>
</organism>
<evidence type="ECO:0000313" key="8">
    <source>
        <dbReference type="Proteomes" id="UP000317344"/>
    </source>
</evidence>
<dbReference type="InterPro" id="IPR005467">
    <property type="entry name" value="His_kinase_dom"/>
</dbReference>
<accession>A0A516X4T8</accession>
<dbReference type="KEGG" id="toy:FO059_13225"/>
<dbReference type="Pfam" id="PF02518">
    <property type="entry name" value="HATPase_c"/>
    <property type="match status" value="1"/>
</dbReference>
<dbReference type="SMART" id="SM00387">
    <property type="entry name" value="HATPase_c"/>
    <property type="match status" value="1"/>
</dbReference>
<dbReference type="PROSITE" id="PS50109">
    <property type="entry name" value="HIS_KIN"/>
    <property type="match status" value="1"/>
</dbReference>
<dbReference type="PIRSF" id="PIRSF037434">
    <property type="entry name" value="STHK_ChrS"/>
    <property type="match status" value="1"/>
</dbReference>
<dbReference type="InterPro" id="IPR003594">
    <property type="entry name" value="HATPase_dom"/>
</dbReference>
<dbReference type="InterPro" id="IPR036890">
    <property type="entry name" value="HATPase_C_sf"/>
</dbReference>
<evidence type="ECO:0000256" key="1">
    <source>
        <dbReference type="ARBA" id="ARBA00022679"/>
    </source>
</evidence>
<dbReference type="PANTHER" id="PTHR24421">
    <property type="entry name" value="NITRATE/NITRITE SENSOR PROTEIN NARX-RELATED"/>
    <property type="match status" value="1"/>
</dbReference>
<evidence type="ECO:0000256" key="2">
    <source>
        <dbReference type="ARBA" id="ARBA00022777"/>
    </source>
</evidence>
<dbReference type="GO" id="GO:0016020">
    <property type="term" value="C:membrane"/>
    <property type="evidence" value="ECO:0007669"/>
    <property type="project" value="InterPro"/>
</dbReference>
<dbReference type="Gene3D" id="1.20.5.1930">
    <property type="match status" value="1"/>
</dbReference>
<dbReference type="InterPro" id="IPR017205">
    <property type="entry name" value="Sig_transdc_His_kinase_ChrS"/>
</dbReference>
<name>A0A516X4T8_9ACTN</name>
<feature type="transmembrane region" description="Helical" evidence="5">
    <location>
        <begin position="126"/>
        <end position="146"/>
    </location>
</feature>
<evidence type="ECO:0000256" key="4">
    <source>
        <dbReference type="SAM" id="MobiDB-lite"/>
    </source>
</evidence>
<feature type="transmembrane region" description="Helical" evidence="5">
    <location>
        <begin position="30"/>
        <end position="53"/>
    </location>
</feature>
<gene>
    <name evidence="7" type="ORF">FO059_13225</name>
</gene>
<feature type="transmembrane region" description="Helical" evidence="5">
    <location>
        <begin position="101"/>
        <end position="119"/>
    </location>
</feature>
<feature type="region of interest" description="Disordered" evidence="4">
    <location>
        <begin position="216"/>
        <end position="245"/>
    </location>
</feature>
<dbReference type="SUPFAM" id="SSF55874">
    <property type="entry name" value="ATPase domain of HSP90 chaperone/DNA topoisomerase II/histidine kinase"/>
    <property type="match status" value="1"/>
</dbReference>
<proteinExistence type="predicted"/>
<evidence type="ECO:0000256" key="3">
    <source>
        <dbReference type="ARBA" id="ARBA00023012"/>
    </source>
</evidence>
<dbReference type="Proteomes" id="UP000317344">
    <property type="component" value="Chromosome"/>
</dbReference>
<keyword evidence="5" id="KW-0472">Membrane</keyword>
<keyword evidence="3" id="KW-0902">Two-component regulatory system</keyword>
<reference evidence="7 8" key="2">
    <citation type="submission" date="2019-07" db="EMBL/GenBank/DDBJ databases">
        <authorList>
            <person name="Huang Y."/>
        </authorList>
    </citation>
    <scope>NUCLEOTIDE SEQUENCE [LARGE SCALE GENOMIC DNA]</scope>
    <source>
        <strain evidence="7 8">HY188</strain>
    </source>
</reference>
<dbReference type="InterPro" id="IPR011712">
    <property type="entry name" value="Sig_transdc_His_kin_sub3_dim/P"/>
</dbReference>
<keyword evidence="8" id="KW-1185">Reference proteome</keyword>
<dbReference type="InterPro" id="IPR050482">
    <property type="entry name" value="Sensor_HK_TwoCompSys"/>
</dbReference>
<reference evidence="7 8" key="1">
    <citation type="submission" date="2019-07" db="EMBL/GenBank/DDBJ databases">
        <title>Tomitella cavernea sp. nov., an actinomycete isolated from soil.</title>
        <authorList>
            <person name="Cheng J."/>
        </authorList>
    </citation>
    <scope>NUCLEOTIDE SEQUENCE [LARGE SCALE GENOMIC DNA]</scope>
    <source>
        <strain evidence="7 8">HY188</strain>
    </source>
</reference>
<evidence type="ECO:0000313" key="7">
    <source>
        <dbReference type="EMBL" id="QDQ98098.1"/>
    </source>
</evidence>
<protein>
    <submittedName>
        <fullName evidence="7">Sensor histidine kinase</fullName>
    </submittedName>
</protein>
<dbReference type="GO" id="GO:0000155">
    <property type="term" value="F:phosphorelay sensor kinase activity"/>
    <property type="evidence" value="ECO:0007669"/>
    <property type="project" value="InterPro"/>
</dbReference>
<dbReference type="RefSeq" id="WP_143909440.1">
    <property type="nucleotide sequence ID" value="NZ_CP041765.1"/>
</dbReference>
<dbReference type="Pfam" id="PF07730">
    <property type="entry name" value="HisKA_3"/>
    <property type="match status" value="1"/>
</dbReference>
<dbReference type="CDD" id="cd16917">
    <property type="entry name" value="HATPase_UhpB-NarQ-NarX-like"/>
    <property type="match status" value="1"/>
</dbReference>
<dbReference type="AlphaFoldDB" id="A0A516X4T8"/>
<evidence type="ECO:0000256" key="5">
    <source>
        <dbReference type="SAM" id="Phobius"/>
    </source>
</evidence>
<keyword evidence="2 7" id="KW-0418">Kinase</keyword>
<keyword evidence="5" id="KW-0812">Transmembrane</keyword>
<dbReference type="OrthoDB" id="144293at2"/>
<dbReference type="Gene3D" id="3.30.565.10">
    <property type="entry name" value="Histidine kinase-like ATPase, C-terminal domain"/>
    <property type="match status" value="1"/>
</dbReference>